<dbReference type="SUPFAM" id="SSF158837">
    <property type="entry name" value="AGR C 984p-like"/>
    <property type="match status" value="1"/>
</dbReference>
<name>A0A6L6IVW9_9RHOB</name>
<dbReference type="Pfam" id="PF06748">
    <property type="entry name" value="DUF1217"/>
    <property type="match status" value="1"/>
</dbReference>
<dbReference type="Proteomes" id="UP000478740">
    <property type="component" value="Unassembled WGS sequence"/>
</dbReference>
<evidence type="ECO:0000313" key="1">
    <source>
        <dbReference type="EMBL" id="MTH64635.1"/>
    </source>
</evidence>
<organism evidence="1 2">
    <name type="scientific">Paracoccus shanxieyensis</name>
    <dbReference type="NCBI Taxonomy" id="2675752"/>
    <lineage>
        <taxon>Bacteria</taxon>
        <taxon>Pseudomonadati</taxon>
        <taxon>Pseudomonadota</taxon>
        <taxon>Alphaproteobacteria</taxon>
        <taxon>Rhodobacterales</taxon>
        <taxon>Paracoccaceae</taxon>
        <taxon>Paracoccus</taxon>
    </lineage>
</organism>
<keyword evidence="2" id="KW-1185">Reference proteome</keyword>
<dbReference type="RefSeq" id="WP_155044504.1">
    <property type="nucleotide sequence ID" value="NZ_WMIH01000008.1"/>
</dbReference>
<dbReference type="AlphaFoldDB" id="A0A6L6IVW9"/>
<dbReference type="InterPro" id="IPR023157">
    <property type="entry name" value="AGR-C-984p-like_sf"/>
</dbReference>
<accession>A0A6L6IVW9</accession>
<comment type="caution">
    <text evidence="1">The sequence shown here is derived from an EMBL/GenBank/DDBJ whole genome shotgun (WGS) entry which is preliminary data.</text>
</comment>
<gene>
    <name evidence="1" type="ORF">GL284_10155</name>
</gene>
<proteinExistence type="predicted"/>
<dbReference type="EMBL" id="WMII01000008">
    <property type="protein sequence ID" value="MTH64635.1"/>
    <property type="molecule type" value="Genomic_DNA"/>
</dbReference>
<dbReference type="InterPro" id="IPR010626">
    <property type="entry name" value="DUF1217"/>
</dbReference>
<evidence type="ECO:0000313" key="2">
    <source>
        <dbReference type="Proteomes" id="UP000478740"/>
    </source>
</evidence>
<protein>
    <submittedName>
        <fullName evidence="1">DUF1217 domain-containing protein</fullName>
    </submittedName>
</protein>
<dbReference type="Gene3D" id="1.10.3700.10">
    <property type="entry name" value="AGR C 984p-like"/>
    <property type="match status" value="1"/>
</dbReference>
<reference evidence="1 2" key="1">
    <citation type="submission" date="2019-11" db="EMBL/GenBank/DDBJ databases">
        <authorList>
            <person name="Dong K."/>
        </authorList>
    </citation>
    <scope>NUCLEOTIDE SEQUENCE [LARGE SCALE GENOMIC DNA]</scope>
    <source>
        <strain evidence="1 2">DK608</strain>
    </source>
</reference>
<sequence>MSYAVQLGMGGYLGWKLLERTADKQMTTFQNDLQIRRSSDYFAEKMPAVKQADELVSDYRLLQVALRAFGLDNDIANKAFITKVLEADPSDSDSFVNRLSDKRYLSLNKALGMTATGGGTAGNTLDNAQAAPDIDAILDLYVTRSFEKNIGERHQEIEIAMNARRELGQMAKSDVSNNAKWYQILASKPLRQVFEGALGLGSSFGRMPIDRQHSEIQIRLERLTGSSDVSQFAEPENLEKVLKYYLIRSQINNVDVSSPYAAALTILRSGA</sequence>